<dbReference type="PROSITE" id="PS00197">
    <property type="entry name" value="2FE2S_FER_1"/>
    <property type="match status" value="1"/>
</dbReference>
<dbReference type="InterPro" id="IPR001041">
    <property type="entry name" value="2Fe-2S_ferredoxin-type"/>
</dbReference>
<reference evidence="7 8" key="1">
    <citation type="submission" date="2018-10" db="EMBL/GenBank/DDBJ databases">
        <title>Isolation of pseudouridimycin from Streptomyces albus DSM 40763.</title>
        <authorList>
            <person name="Rosenqvist P."/>
            <person name="Metsae-Ketelae M."/>
            <person name="Virta P."/>
        </authorList>
    </citation>
    <scope>NUCLEOTIDE SEQUENCE [LARGE SCALE GENOMIC DNA]</scope>
    <source>
        <strain evidence="7 8">DSM 40763</strain>
    </source>
</reference>
<keyword evidence="4" id="KW-0408">Iron</keyword>
<evidence type="ECO:0000256" key="3">
    <source>
        <dbReference type="ARBA" id="ARBA00023002"/>
    </source>
</evidence>
<gene>
    <name evidence="7" type="ORF">D8771_30165</name>
</gene>
<dbReference type="Pfam" id="PF00111">
    <property type="entry name" value="Fer2"/>
    <property type="match status" value="1"/>
</dbReference>
<sequence>MTETTHRPAGQQLLGLTVNGERREVLAESRRTLVDVLRHDLGLTGTHVGCEHGICGACTVLVDGAPARACLMFAAQAEGCEIRTVEALGEGPDGRGLGDLQQAFTEHHALQCGFCTPGFLMLAEGLLSERPDATKEEIREVVAANLCRCTGYQTIVEAVDACAARRRAATPTPSEEDSCS</sequence>
<dbReference type="InterPro" id="IPR012675">
    <property type="entry name" value="Beta-grasp_dom_sf"/>
</dbReference>
<dbReference type="InterPro" id="IPR051452">
    <property type="entry name" value="Diverse_Oxidoreductases"/>
</dbReference>
<dbReference type="PROSITE" id="PS51085">
    <property type="entry name" value="2FE2S_FER_2"/>
    <property type="match status" value="1"/>
</dbReference>
<organism evidence="7 8">
    <name type="scientific">Streptomyces albus</name>
    <dbReference type="NCBI Taxonomy" id="1888"/>
    <lineage>
        <taxon>Bacteria</taxon>
        <taxon>Bacillati</taxon>
        <taxon>Actinomycetota</taxon>
        <taxon>Actinomycetes</taxon>
        <taxon>Kitasatosporales</taxon>
        <taxon>Streptomycetaceae</taxon>
        <taxon>Streptomyces</taxon>
    </lineage>
</organism>
<keyword evidence="5" id="KW-0411">Iron-sulfur</keyword>
<keyword evidence="1" id="KW-0001">2Fe-2S</keyword>
<dbReference type="InterPro" id="IPR006058">
    <property type="entry name" value="2Fe2S_fd_BS"/>
</dbReference>
<keyword evidence="2" id="KW-0479">Metal-binding</keyword>
<dbReference type="GO" id="GO:0016491">
    <property type="term" value="F:oxidoreductase activity"/>
    <property type="evidence" value="ECO:0007669"/>
    <property type="project" value="UniProtKB-KW"/>
</dbReference>
<dbReference type="SUPFAM" id="SSF47741">
    <property type="entry name" value="CO dehydrogenase ISP C-domain like"/>
    <property type="match status" value="1"/>
</dbReference>
<comment type="caution">
    <text evidence="7">The sequence shown here is derived from an EMBL/GenBank/DDBJ whole genome shotgun (WGS) entry which is preliminary data.</text>
</comment>
<protein>
    <submittedName>
        <fullName evidence="7">(2Fe-2S)-binding protein</fullName>
    </submittedName>
</protein>
<dbReference type="Gene3D" id="3.10.20.30">
    <property type="match status" value="1"/>
</dbReference>
<dbReference type="EMBL" id="RCIY01000106">
    <property type="protein sequence ID" value="TGG76274.1"/>
    <property type="molecule type" value="Genomic_DNA"/>
</dbReference>
<evidence type="ECO:0000256" key="6">
    <source>
        <dbReference type="ARBA" id="ARBA00060707"/>
    </source>
</evidence>
<dbReference type="FunFam" id="3.10.20.30:FF:000020">
    <property type="entry name" value="Xanthine dehydrogenase iron-sulfur subunit"/>
    <property type="match status" value="1"/>
</dbReference>
<dbReference type="InterPro" id="IPR002888">
    <property type="entry name" value="2Fe-2S-bd"/>
</dbReference>
<name>A0A6C1C0H9_9ACTN</name>
<dbReference type="RefSeq" id="WP_016467399.1">
    <property type="nucleotide sequence ID" value="NZ_BNEJ01000017.1"/>
</dbReference>
<dbReference type="GeneID" id="75185265"/>
<dbReference type="Gene3D" id="1.10.150.120">
    <property type="entry name" value="[2Fe-2S]-binding domain"/>
    <property type="match status" value="1"/>
</dbReference>
<dbReference type="FunFam" id="1.10.150.120:FF:000003">
    <property type="entry name" value="Carbon monoxide dehydrogenase, small subunit"/>
    <property type="match status" value="1"/>
</dbReference>
<dbReference type="GO" id="GO:0046872">
    <property type="term" value="F:metal ion binding"/>
    <property type="evidence" value="ECO:0007669"/>
    <property type="project" value="UniProtKB-KW"/>
</dbReference>
<evidence type="ECO:0000256" key="5">
    <source>
        <dbReference type="ARBA" id="ARBA00023014"/>
    </source>
</evidence>
<evidence type="ECO:0000256" key="2">
    <source>
        <dbReference type="ARBA" id="ARBA00022723"/>
    </source>
</evidence>
<proteinExistence type="predicted"/>
<dbReference type="PANTHER" id="PTHR44379:SF8">
    <property type="entry name" value="XANTHINE DEHYDROGENASE IRON-SULFUR-BINDING SUBUNIT XDHC-RELATED"/>
    <property type="match status" value="1"/>
</dbReference>
<dbReference type="PANTHER" id="PTHR44379">
    <property type="entry name" value="OXIDOREDUCTASE WITH IRON-SULFUR SUBUNIT"/>
    <property type="match status" value="1"/>
</dbReference>
<evidence type="ECO:0000313" key="8">
    <source>
        <dbReference type="Proteomes" id="UP000298111"/>
    </source>
</evidence>
<dbReference type="InterPro" id="IPR036010">
    <property type="entry name" value="2Fe-2S_ferredoxin-like_sf"/>
</dbReference>
<accession>A0A6C1C0H9</accession>
<dbReference type="InterPro" id="IPR036884">
    <property type="entry name" value="2Fe-2S-bd_dom_sf"/>
</dbReference>
<comment type="pathway">
    <text evidence="6">Alkaloid degradation; nicotine degradation.</text>
</comment>
<dbReference type="GO" id="GO:0051537">
    <property type="term" value="F:2 iron, 2 sulfur cluster binding"/>
    <property type="evidence" value="ECO:0007669"/>
    <property type="project" value="UniProtKB-KW"/>
</dbReference>
<dbReference type="CDD" id="cd00207">
    <property type="entry name" value="fer2"/>
    <property type="match status" value="1"/>
</dbReference>
<dbReference type="AlphaFoldDB" id="A0A6C1C0H9"/>
<evidence type="ECO:0000313" key="7">
    <source>
        <dbReference type="EMBL" id="TGG76274.1"/>
    </source>
</evidence>
<dbReference type="SUPFAM" id="SSF54292">
    <property type="entry name" value="2Fe-2S ferredoxin-like"/>
    <property type="match status" value="1"/>
</dbReference>
<evidence type="ECO:0000256" key="1">
    <source>
        <dbReference type="ARBA" id="ARBA00022714"/>
    </source>
</evidence>
<dbReference type="Pfam" id="PF01799">
    <property type="entry name" value="Fer2_2"/>
    <property type="match status" value="1"/>
</dbReference>
<keyword evidence="3" id="KW-0560">Oxidoreductase</keyword>
<dbReference type="Proteomes" id="UP000298111">
    <property type="component" value="Unassembled WGS sequence"/>
</dbReference>
<evidence type="ECO:0000256" key="4">
    <source>
        <dbReference type="ARBA" id="ARBA00023004"/>
    </source>
</evidence>